<dbReference type="Gene3D" id="2.130.10.10">
    <property type="entry name" value="YVTN repeat-like/Quinoprotein amine dehydrogenase"/>
    <property type="match status" value="1"/>
</dbReference>
<protein>
    <recommendedName>
        <fullName evidence="3">PQQ-like domain-containing protein</fullName>
    </recommendedName>
</protein>
<gene>
    <name evidence="1" type="ORF">V3I07_14735</name>
</gene>
<evidence type="ECO:0000313" key="2">
    <source>
        <dbReference type="Proteomes" id="UP001621706"/>
    </source>
</evidence>
<dbReference type="EMBL" id="JAZGZP010000032">
    <property type="protein sequence ID" value="MFK7002138.1"/>
    <property type="molecule type" value="Genomic_DNA"/>
</dbReference>
<sequence length="251" mass="29180">MYKKYLVQGNQCFVISNNHFIYYFNNEIIIENYNSSKKININNVNKLKLSSNCLIVSVDGKSKLLFDLKSFNRINLSIPNDIYIIGGQDFNNENLIVSKEISLFENILGIYDLYNKTYYLKSDFYPEIIFNNHVFGGSYFRCIISYNLKNGEILWQTDISQIGKHIPFPDEEEKEGEVKNFVGVYNKELIVQLTGGKFIGLDLENGNINWEQNLVENNLTNQVIDYNFGDPYNPFLDEENGKIYILQGEVF</sequence>
<keyword evidence="2" id="KW-1185">Reference proteome</keyword>
<dbReference type="InterPro" id="IPR011047">
    <property type="entry name" value="Quinoprotein_ADH-like_sf"/>
</dbReference>
<feature type="non-terminal residue" evidence="1">
    <location>
        <position position="251"/>
    </location>
</feature>
<name>A0ABW8PC46_9FLAO</name>
<dbReference type="Proteomes" id="UP001621706">
    <property type="component" value="Unassembled WGS sequence"/>
</dbReference>
<proteinExistence type="predicted"/>
<dbReference type="SUPFAM" id="SSF50998">
    <property type="entry name" value="Quinoprotein alcohol dehydrogenase-like"/>
    <property type="match status" value="1"/>
</dbReference>
<accession>A0ABW8PC46</accession>
<evidence type="ECO:0008006" key="3">
    <source>
        <dbReference type="Google" id="ProtNLM"/>
    </source>
</evidence>
<dbReference type="InterPro" id="IPR015943">
    <property type="entry name" value="WD40/YVTN_repeat-like_dom_sf"/>
</dbReference>
<reference evidence="1 2" key="1">
    <citation type="submission" date="2024-02" db="EMBL/GenBank/DDBJ databases">
        <title>Comparative Genomic Analysis of Flavobacterium Species Causing Columnaris Disease of Freshwater Fish in Thailand: Insights into Virulence and Resistance Mechanisms.</title>
        <authorList>
            <person name="Nguyen D."/>
            <person name="Chokmangmeepisarn P."/>
            <person name="Khianchaikhan K."/>
            <person name="Morishita M."/>
            <person name="Bunnoy A."/>
            <person name="Rodkhum C."/>
        </authorList>
    </citation>
    <scope>NUCLEOTIDE SEQUENCE [LARGE SCALE GENOMIC DNA]</scope>
    <source>
        <strain evidence="1 2">CNRT2201</strain>
    </source>
</reference>
<dbReference type="RefSeq" id="WP_405344170.1">
    <property type="nucleotide sequence ID" value="NZ_JAZGZP010000032.1"/>
</dbReference>
<comment type="caution">
    <text evidence="1">The sequence shown here is derived from an EMBL/GenBank/DDBJ whole genome shotgun (WGS) entry which is preliminary data.</text>
</comment>
<evidence type="ECO:0000313" key="1">
    <source>
        <dbReference type="EMBL" id="MFK7002138.1"/>
    </source>
</evidence>
<organism evidence="1 2">
    <name type="scientific">Flavobacterium oreochromis</name>
    <dbReference type="NCBI Taxonomy" id="2906078"/>
    <lineage>
        <taxon>Bacteria</taxon>
        <taxon>Pseudomonadati</taxon>
        <taxon>Bacteroidota</taxon>
        <taxon>Flavobacteriia</taxon>
        <taxon>Flavobacteriales</taxon>
        <taxon>Flavobacteriaceae</taxon>
        <taxon>Flavobacterium</taxon>
    </lineage>
</organism>